<dbReference type="EMBL" id="SRLO01000098">
    <property type="protein sequence ID" value="TNN75884.1"/>
    <property type="molecule type" value="Genomic_DNA"/>
</dbReference>
<reference evidence="2 3" key="1">
    <citation type="submission" date="2019-03" db="EMBL/GenBank/DDBJ databases">
        <title>First draft genome of Liparis tanakae, snailfish: a comprehensive survey of snailfish specific genes.</title>
        <authorList>
            <person name="Kim W."/>
            <person name="Song I."/>
            <person name="Jeong J.-H."/>
            <person name="Kim D."/>
            <person name="Kim S."/>
            <person name="Ryu S."/>
            <person name="Song J.Y."/>
            <person name="Lee S.K."/>
        </authorList>
    </citation>
    <scope>NUCLEOTIDE SEQUENCE [LARGE SCALE GENOMIC DNA]</scope>
    <source>
        <tissue evidence="2">Muscle</tissue>
    </source>
</reference>
<accession>A0A4Z2IEL0</accession>
<feature type="compositionally biased region" description="Polar residues" evidence="1">
    <location>
        <begin position="98"/>
        <end position="111"/>
    </location>
</feature>
<keyword evidence="3" id="KW-1185">Reference proteome</keyword>
<evidence type="ECO:0000313" key="2">
    <source>
        <dbReference type="EMBL" id="TNN75884.1"/>
    </source>
</evidence>
<gene>
    <name evidence="2" type="ORF">EYF80_013854</name>
</gene>
<name>A0A4Z2IEL0_9TELE</name>
<evidence type="ECO:0000256" key="1">
    <source>
        <dbReference type="SAM" id="MobiDB-lite"/>
    </source>
</evidence>
<proteinExistence type="predicted"/>
<feature type="region of interest" description="Disordered" evidence="1">
    <location>
        <begin position="52"/>
        <end position="72"/>
    </location>
</feature>
<sequence length="111" mass="12401">MKADPKTVSAVKIRNPDMAYKCSERRHKSFYLLAWGPVILPRASTPTRISRLNKETGQTPSHKTPEHSCTDSLIQPSCRGIGVSRKDEAFQKRVGAENETSGCSFQEKPQL</sequence>
<dbReference type="AlphaFoldDB" id="A0A4Z2IEL0"/>
<comment type="caution">
    <text evidence="2">The sequence shown here is derived from an EMBL/GenBank/DDBJ whole genome shotgun (WGS) entry which is preliminary data.</text>
</comment>
<evidence type="ECO:0000313" key="3">
    <source>
        <dbReference type="Proteomes" id="UP000314294"/>
    </source>
</evidence>
<protein>
    <submittedName>
        <fullName evidence="2">Uncharacterized protein</fullName>
    </submittedName>
</protein>
<feature type="region of interest" description="Disordered" evidence="1">
    <location>
        <begin position="92"/>
        <end position="111"/>
    </location>
</feature>
<dbReference type="Proteomes" id="UP000314294">
    <property type="component" value="Unassembled WGS sequence"/>
</dbReference>
<organism evidence="2 3">
    <name type="scientific">Liparis tanakae</name>
    <name type="common">Tanaka's snailfish</name>
    <dbReference type="NCBI Taxonomy" id="230148"/>
    <lineage>
        <taxon>Eukaryota</taxon>
        <taxon>Metazoa</taxon>
        <taxon>Chordata</taxon>
        <taxon>Craniata</taxon>
        <taxon>Vertebrata</taxon>
        <taxon>Euteleostomi</taxon>
        <taxon>Actinopterygii</taxon>
        <taxon>Neopterygii</taxon>
        <taxon>Teleostei</taxon>
        <taxon>Neoteleostei</taxon>
        <taxon>Acanthomorphata</taxon>
        <taxon>Eupercaria</taxon>
        <taxon>Perciformes</taxon>
        <taxon>Cottioidei</taxon>
        <taxon>Cottales</taxon>
        <taxon>Liparidae</taxon>
        <taxon>Liparis</taxon>
    </lineage>
</organism>
<feature type="compositionally biased region" description="Polar residues" evidence="1">
    <location>
        <begin position="52"/>
        <end position="62"/>
    </location>
</feature>